<keyword evidence="9" id="KW-1185">Reference proteome</keyword>
<dbReference type="SUPFAM" id="SSF103473">
    <property type="entry name" value="MFS general substrate transporter"/>
    <property type="match status" value="1"/>
</dbReference>
<feature type="transmembrane region" description="Helical" evidence="6">
    <location>
        <begin position="106"/>
        <end position="129"/>
    </location>
</feature>
<protein>
    <submittedName>
        <fullName evidence="8">PBS lyase HEAT domain protein repeat-containing protein</fullName>
    </submittedName>
</protein>
<dbReference type="EMBL" id="CP007139">
    <property type="protein sequence ID" value="AIE85115.1"/>
    <property type="molecule type" value="Genomic_DNA"/>
</dbReference>
<reference evidence="8 9" key="1">
    <citation type="journal article" date="2014" name="PLoS ONE">
        <title>The first complete genome sequence of the class fimbriimonadia in the phylum armatimonadetes.</title>
        <authorList>
            <person name="Hu Z.Y."/>
            <person name="Wang Y.Z."/>
            <person name="Im W.T."/>
            <person name="Wang S.Y."/>
            <person name="Zhao G.P."/>
            <person name="Zheng H.J."/>
            <person name="Quan Z.X."/>
        </authorList>
    </citation>
    <scope>NUCLEOTIDE SEQUENCE [LARGE SCALE GENOMIC DNA]</scope>
    <source>
        <strain evidence="8">Gsoil 348</strain>
    </source>
</reference>
<dbReference type="Proteomes" id="UP000027982">
    <property type="component" value="Chromosome"/>
</dbReference>
<keyword evidence="2 6" id="KW-0812">Transmembrane</keyword>
<dbReference type="InterPro" id="IPR000357">
    <property type="entry name" value="HEAT"/>
</dbReference>
<sequence>MPPINRLANLRSLRASNLDVAFATAFGTLVSGLFLVGFIQSLGGSDVWIGFLSGIPSLIGLLQIPGAIWGRRFSSYKRFVLPGGLFWRLGYVPLVVLPFLPAPPALKLTLLLTCVLLASVGGTLVNPVYNEWIAEMVPDNSRGTFFARRNAIATAVGAVVGIFGALLLDAFRGHHEDKTGFTVVYGLGIVCAFVSMYFFTRMQDLPREAPVRQGLAEGLRTIGQPFGDRNYRRVLIFLGVAVLGQAFAGNLFNAYALESLKLDFKVVQGTAVSMAIGNVLSARFWGFLSDKYGNKPVLAIVATLLALNPIAWLATIPGQGTYNAVLLLSTHVLMGMTWCGINLCQFNIMLATAKPAERASYIGAGMTITALLGGISPLLGAFMMAGLRFGFPAVVAYKLVFLVSILLRFAAVLFLIPINEQGSTNLRTALGALRRVTPRGMKAMRSLAKSSDVEARAEAIHSVGATGATLAADEVIKALHDPQPKIRRQAAEAIARLNHPRATQELIHQVEEHPDLLEEETIEALGRVGDARAVPVLIQTLQSPRSLLRRAAARALGRVGEGDEVTIGALIRAAEDPDDVDLRRTALQSLRRLEVREAEPVIRNAIGDPHPSVRIAAAEAIAELDLSDAAPALRASMEKYRDEASSEAAYALGVVGDSGDIPLILDEAARSVSMITRRRCLLGVARLLGVEREAYRLMLLDGMARDAALLQILGPEMKRRPKIRSALTRFSSGDEVGAVEALVRSWKVVPPGLDQPPAVEELFLVLAVATTWSR</sequence>
<evidence type="ECO:0000313" key="8">
    <source>
        <dbReference type="EMBL" id="AIE85115.1"/>
    </source>
</evidence>
<dbReference type="InterPro" id="IPR011989">
    <property type="entry name" value="ARM-like"/>
</dbReference>
<evidence type="ECO:0000256" key="5">
    <source>
        <dbReference type="ARBA" id="ARBA00023136"/>
    </source>
</evidence>
<dbReference type="InterPro" id="IPR016024">
    <property type="entry name" value="ARM-type_fold"/>
</dbReference>
<evidence type="ECO:0000313" key="9">
    <source>
        <dbReference type="Proteomes" id="UP000027982"/>
    </source>
</evidence>
<evidence type="ECO:0000256" key="1">
    <source>
        <dbReference type="ARBA" id="ARBA00004651"/>
    </source>
</evidence>
<evidence type="ECO:0000256" key="2">
    <source>
        <dbReference type="ARBA" id="ARBA00022692"/>
    </source>
</evidence>
<feature type="transmembrane region" description="Helical" evidence="6">
    <location>
        <begin position="266"/>
        <end position="285"/>
    </location>
</feature>
<dbReference type="eggNOG" id="COG2211">
    <property type="taxonomic scope" value="Bacteria"/>
</dbReference>
<dbReference type="Pfam" id="PF13646">
    <property type="entry name" value="HEAT_2"/>
    <property type="match status" value="2"/>
</dbReference>
<dbReference type="eggNOG" id="COG1413">
    <property type="taxonomic scope" value="Bacteria"/>
</dbReference>
<comment type="subcellular location">
    <subcellularLocation>
        <location evidence="1">Cell membrane</location>
        <topology evidence="1">Multi-pass membrane protein</topology>
    </subcellularLocation>
</comment>
<dbReference type="Pfam" id="PF07690">
    <property type="entry name" value="MFS_1"/>
    <property type="match status" value="1"/>
</dbReference>
<accession>A0A068NQV8</accession>
<dbReference type="InterPro" id="IPR020846">
    <property type="entry name" value="MFS_dom"/>
</dbReference>
<evidence type="ECO:0000256" key="6">
    <source>
        <dbReference type="SAM" id="Phobius"/>
    </source>
</evidence>
<dbReference type="SUPFAM" id="SSF48371">
    <property type="entry name" value="ARM repeat"/>
    <property type="match status" value="2"/>
</dbReference>
<feature type="transmembrane region" description="Helical" evidence="6">
    <location>
        <begin position="322"/>
        <end position="341"/>
    </location>
</feature>
<dbReference type="SMART" id="SM00567">
    <property type="entry name" value="EZ_HEAT"/>
    <property type="match status" value="6"/>
</dbReference>
<gene>
    <name evidence="8" type="ORF">OP10G_1747</name>
</gene>
<keyword evidence="4 6" id="KW-1133">Transmembrane helix</keyword>
<feature type="transmembrane region" description="Helical" evidence="6">
    <location>
        <begin position="361"/>
        <end position="383"/>
    </location>
</feature>
<dbReference type="InterPro" id="IPR004155">
    <property type="entry name" value="PBS_lyase_HEAT"/>
</dbReference>
<proteinExistence type="predicted"/>
<dbReference type="PANTHER" id="PTHR23526:SF2">
    <property type="entry name" value="MAJOR FACILITATOR SUPERFAMILY (MFS) PROFILE DOMAIN-CONTAINING PROTEIN"/>
    <property type="match status" value="1"/>
</dbReference>
<evidence type="ECO:0000256" key="4">
    <source>
        <dbReference type="ARBA" id="ARBA00022989"/>
    </source>
</evidence>
<feature type="transmembrane region" description="Helical" evidence="6">
    <location>
        <begin position="234"/>
        <end position="254"/>
    </location>
</feature>
<name>A0A068NQV8_FIMGI</name>
<feature type="transmembrane region" description="Helical" evidence="6">
    <location>
        <begin position="150"/>
        <end position="168"/>
    </location>
</feature>
<feature type="transmembrane region" description="Helical" evidence="6">
    <location>
        <begin position="395"/>
        <end position="418"/>
    </location>
</feature>
<feature type="transmembrane region" description="Helical" evidence="6">
    <location>
        <begin position="20"/>
        <end position="41"/>
    </location>
</feature>
<dbReference type="InterPro" id="IPR052528">
    <property type="entry name" value="Sugar_transport-like"/>
</dbReference>
<dbReference type="HOGENOM" id="CLU_338815_0_0_0"/>
<dbReference type="KEGG" id="fgi:OP10G_1747"/>
<feature type="transmembrane region" description="Helical" evidence="6">
    <location>
        <begin position="180"/>
        <end position="199"/>
    </location>
</feature>
<dbReference type="GO" id="GO:0022857">
    <property type="term" value="F:transmembrane transporter activity"/>
    <property type="evidence" value="ECO:0007669"/>
    <property type="project" value="InterPro"/>
</dbReference>
<dbReference type="Pfam" id="PF02985">
    <property type="entry name" value="HEAT"/>
    <property type="match status" value="1"/>
</dbReference>
<evidence type="ECO:0000259" key="7">
    <source>
        <dbReference type="PROSITE" id="PS50850"/>
    </source>
</evidence>
<dbReference type="PROSITE" id="PS50850">
    <property type="entry name" value="MFS"/>
    <property type="match status" value="1"/>
</dbReference>
<dbReference type="AlphaFoldDB" id="A0A068NQV8"/>
<dbReference type="Gene3D" id="1.25.10.10">
    <property type="entry name" value="Leucine-rich Repeat Variant"/>
    <property type="match status" value="2"/>
</dbReference>
<keyword evidence="3" id="KW-0677">Repeat</keyword>
<feature type="domain" description="Major facilitator superfamily (MFS) profile" evidence="7">
    <location>
        <begin position="13"/>
        <end position="420"/>
    </location>
</feature>
<organism evidence="8 9">
    <name type="scientific">Fimbriimonas ginsengisoli Gsoil 348</name>
    <dbReference type="NCBI Taxonomy" id="661478"/>
    <lineage>
        <taxon>Bacteria</taxon>
        <taxon>Bacillati</taxon>
        <taxon>Armatimonadota</taxon>
        <taxon>Fimbriimonadia</taxon>
        <taxon>Fimbriimonadales</taxon>
        <taxon>Fimbriimonadaceae</taxon>
        <taxon>Fimbriimonas</taxon>
    </lineage>
</organism>
<feature type="transmembrane region" description="Helical" evidence="6">
    <location>
        <begin position="47"/>
        <end position="67"/>
    </location>
</feature>
<dbReference type="InterPro" id="IPR011701">
    <property type="entry name" value="MFS"/>
</dbReference>
<dbReference type="PANTHER" id="PTHR23526">
    <property type="entry name" value="INTEGRAL MEMBRANE TRANSPORT PROTEIN-RELATED"/>
    <property type="match status" value="1"/>
</dbReference>
<dbReference type="GO" id="GO:0005886">
    <property type="term" value="C:plasma membrane"/>
    <property type="evidence" value="ECO:0007669"/>
    <property type="project" value="UniProtKB-SubCell"/>
</dbReference>
<evidence type="ECO:0000256" key="3">
    <source>
        <dbReference type="ARBA" id="ARBA00022737"/>
    </source>
</evidence>
<dbReference type="GO" id="GO:0016829">
    <property type="term" value="F:lyase activity"/>
    <property type="evidence" value="ECO:0007669"/>
    <property type="project" value="UniProtKB-KW"/>
</dbReference>
<dbReference type="Gene3D" id="1.20.1250.20">
    <property type="entry name" value="MFS general substrate transporter like domains"/>
    <property type="match status" value="2"/>
</dbReference>
<feature type="transmembrane region" description="Helical" evidence="6">
    <location>
        <begin position="79"/>
        <end position="100"/>
    </location>
</feature>
<dbReference type="InterPro" id="IPR036259">
    <property type="entry name" value="MFS_trans_sf"/>
</dbReference>
<keyword evidence="8" id="KW-0456">Lyase</keyword>
<keyword evidence="5 6" id="KW-0472">Membrane</keyword>
<dbReference type="STRING" id="661478.OP10G_1747"/>
<feature type="transmembrane region" description="Helical" evidence="6">
    <location>
        <begin position="297"/>
        <end position="316"/>
    </location>
</feature>